<protein>
    <recommendedName>
        <fullName evidence="3">Methyltransferase type 11 domain-containing protein</fullName>
    </recommendedName>
</protein>
<dbReference type="SUPFAM" id="SSF53335">
    <property type="entry name" value="S-adenosyl-L-methionine-dependent methyltransferases"/>
    <property type="match status" value="1"/>
</dbReference>
<organism evidence="1 2">
    <name type="scientific">Candidatus Taylorbacteria bacterium RIFCSPHIGHO2_02_FULL_44_12</name>
    <dbReference type="NCBI Taxonomy" id="1802308"/>
    <lineage>
        <taxon>Bacteria</taxon>
        <taxon>Candidatus Tayloriibacteriota</taxon>
    </lineage>
</organism>
<dbReference type="CDD" id="cd02440">
    <property type="entry name" value="AdoMet_MTases"/>
    <property type="match status" value="1"/>
</dbReference>
<comment type="caution">
    <text evidence="1">The sequence shown here is derived from an EMBL/GenBank/DDBJ whole genome shotgun (WGS) entry which is preliminary data.</text>
</comment>
<evidence type="ECO:0008006" key="3">
    <source>
        <dbReference type="Google" id="ProtNLM"/>
    </source>
</evidence>
<dbReference type="Gene3D" id="3.40.50.150">
    <property type="entry name" value="Vaccinia Virus protein VP39"/>
    <property type="match status" value="1"/>
</dbReference>
<dbReference type="STRING" id="1802308.A3D50_01465"/>
<proteinExistence type="predicted"/>
<evidence type="ECO:0000313" key="1">
    <source>
        <dbReference type="EMBL" id="OHA24448.1"/>
    </source>
</evidence>
<sequence length="241" mass="27853">MIKRSTKKIGIKIYELLLPLMRLYRVRYWVVWTRFTFLKKKMCFADHNNTQIGEKTISHNLSAFELPRAVFGCGGRMGLLIYPIIGYFSKNRRSKKILVVGCRTEDDIYWLRAYGFIDTYGFDLISYSSNILLGDIHQTSFPDRTYDVILLGWMISYTKDPHSVIKECQRIMKPKGLLGISLEHNPLQDKEGLGSVRVNNLNCTDDIINLLDSASKHKIVFEYDHYNNGDQASVVISRLLS</sequence>
<dbReference type="EMBL" id="MHRM01000004">
    <property type="protein sequence ID" value="OHA24448.1"/>
    <property type="molecule type" value="Genomic_DNA"/>
</dbReference>
<gene>
    <name evidence="1" type="ORF">A3D50_01465</name>
</gene>
<reference evidence="1 2" key="1">
    <citation type="journal article" date="2016" name="Nat. Commun.">
        <title>Thousands of microbial genomes shed light on interconnected biogeochemical processes in an aquifer system.</title>
        <authorList>
            <person name="Anantharaman K."/>
            <person name="Brown C.T."/>
            <person name="Hug L.A."/>
            <person name="Sharon I."/>
            <person name="Castelle C.J."/>
            <person name="Probst A.J."/>
            <person name="Thomas B.C."/>
            <person name="Singh A."/>
            <person name="Wilkins M.J."/>
            <person name="Karaoz U."/>
            <person name="Brodie E.L."/>
            <person name="Williams K.H."/>
            <person name="Hubbard S.S."/>
            <person name="Banfield J.F."/>
        </authorList>
    </citation>
    <scope>NUCLEOTIDE SEQUENCE [LARGE SCALE GENOMIC DNA]</scope>
</reference>
<dbReference type="Proteomes" id="UP000178413">
    <property type="component" value="Unassembled WGS sequence"/>
</dbReference>
<accession>A0A1G2MKS3</accession>
<dbReference type="InterPro" id="IPR029063">
    <property type="entry name" value="SAM-dependent_MTases_sf"/>
</dbReference>
<evidence type="ECO:0000313" key="2">
    <source>
        <dbReference type="Proteomes" id="UP000178413"/>
    </source>
</evidence>
<dbReference type="AlphaFoldDB" id="A0A1G2MKS3"/>
<name>A0A1G2MKS3_9BACT</name>
<dbReference type="Pfam" id="PF13489">
    <property type="entry name" value="Methyltransf_23"/>
    <property type="match status" value="1"/>
</dbReference>